<dbReference type="CDD" id="cd02440">
    <property type="entry name" value="AdoMet_MTases"/>
    <property type="match status" value="1"/>
</dbReference>
<feature type="domain" description="Methyltransferase" evidence="1">
    <location>
        <begin position="41"/>
        <end position="171"/>
    </location>
</feature>
<name>A0A5C5U4G8_9GAMM</name>
<dbReference type="PANTHER" id="PTHR43861">
    <property type="entry name" value="TRANS-ACONITATE 2-METHYLTRANSFERASE-RELATED"/>
    <property type="match status" value="1"/>
</dbReference>
<proteinExistence type="predicted"/>
<dbReference type="OrthoDB" id="9777638at2"/>
<dbReference type="AlphaFoldDB" id="A0A5C5U4G8"/>
<keyword evidence="2" id="KW-0489">Methyltransferase</keyword>
<evidence type="ECO:0000313" key="2">
    <source>
        <dbReference type="EMBL" id="TWT20874.1"/>
    </source>
</evidence>
<comment type="caution">
    <text evidence="2">The sequence shown here is derived from an EMBL/GenBank/DDBJ whole genome shotgun (WGS) entry which is preliminary data.</text>
</comment>
<dbReference type="GO" id="GO:0008168">
    <property type="term" value="F:methyltransferase activity"/>
    <property type="evidence" value="ECO:0007669"/>
    <property type="project" value="UniProtKB-KW"/>
</dbReference>
<keyword evidence="2" id="KW-0808">Transferase</keyword>
<dbReference type="Pfam" id="PF13847">
    <property type="entry name" value="Methyltransf_31"/>
    <property type="match status" value="1"/>
</dbReference>
<dbReference type="PANTHER" id="PTHR43861:SF1">
    <property type="entry name" value="TRANS-ACONITATE 2-METHYLTRANSFERASE"/>
    <property type="match status" value="1"/>
</dbReference>
<dbReference type="InterPro" id="IPR029063">
    <property type="entry name" value="SAM-dependent_MTases_sf"/>
</dbReference>
<dbReference type="Proteomes" id="UP000315949">
    <property type="component" value="Unassembled WGS sequence"/>
</dbReference>
<protein>
    <submittedName>
        <fullName evidence="2">Class I SAM-dependent methyltransferase</fullName>
    </submittedName>
</protein>
<accession>A0A5C5U4G8</accession>
<gene>
    <name evidence="2" type="ORF">FQY79_06145</name>
</gene>
<dbReference type="SUPFAM" id="SSF53335">
    <property type="entry name" value="S-adenosyl-L-methionine-dependent methyltransferases"/>
    <property type="match status" value="1"/>
</dbReference>
<organism evidence="2 3">
    <name type="scientific">Luteimonas wenzhouensis</name>
    <dbReference type="NCBI Taxonomy" id="2599615"/>
    <lineage>
        <taxon>Bacteria</taxon>
        <taxon>Pseudomonadati</taxon>
        <taxon>Pseudomonadota</taxon>
        <taxon>Gammaproteobacteria</taxon>
        <taxon>Lysobacterales</taxon>
        <taxon>Lysobacteraceae</taxon>
        <taxon>Luteimonas</taxon>
    </lineage>
</organism>
<dbReference type="Gene3D" id="3.40.50.150">
    <property type="entry name" value="Vaccinia Virus protein VP39"/>
    <property type="match status" value="1"/>
</dbReference>
<evidence type="ECO:0000259" key="1">
    <source>
        <dbReference type="Pfam" id="PF13847"/>
    </source>
</evidence>
<dbReference type="GO" id="GO:0032259">
    <property type="term" value="P:methylation"/>
    <property type="evidence" value="ECO:0007669"/>
    <property type="project" value="UniProtKB-KW"/>
</dbReference>
<dbReference type="EMBL" id="VOHE01000002">
    <property type="protein sequence ID" value="TWT20874.1"/>
    <property type="molecule type" value="Genomic_DNA"/>
</dbReference>
<evidence type="ECO:0000313" key="3">
    <source>
        <dbReference type="Proteomes" id="UP000315949"/>
    </source>
</evidence>
<dbReference type="InterPro" id="IPR025714">
    <property type="entry name" value="Methyltranfer_dom"/>
</dbReference>
<dbReference type="RefSeq" id="WP_146311727.1">
    <property type="nucleotide sequence ID" value="NZ_VOHE01000002.1"/>
</dbReference>
<keyword evidence="3" id="KW-1185">Reference proteome</keyword>
<reference evidence="2 3" key="1">
    <citation type="submission" date="2019-07" db="EMBL/GenBank/DDBJ databases">
        <title>Luteimonas sp. YD-1 nov., isolated from acidic soil.</title>
        <authorList>
            <person name="Zhou J."/>
        </authorList>
    </citation>
    <scope>NUCLEOTIDE SEQUENCE [LARGE SCALE GENOMIC DNA]</scope>
    <source>
        <strain evidence="2 3">YD-1</strain>
    </source>
</reference>
<sequence length="229" mass="26303">MTESAEDRSKALHSGEYVRRYERKPVSRISRLIPSMQLGPRTRLVDYACGNAMLLGEVHDIVEHYVGVDFSEDFIAAAKARAARLGATNCEFHCTDIVAFAQSHHDEFDVATALDFSEHVADEDLIPILAAIRRTLKPGGRLYLHTPNLDFFMERMRDSGFILKQRPEHIAVRDSRDNVRVLMAAGFQEQDIRVSLIPHYNILKLVDPLRHLPWVGRYFEARIFIECRR</sequence>